<dbReference type="InterPro" id="IPR000182">
    <property type="entry name" value="GNAT_dom"/>
</dbReference>
<dbReference type="Gene3D" id="3.40.630.30">
    <property type="match status" value="1"/>
</dbReference>
<keyword evidence="3" id="KW-1185">Reference proteome</keyword>
<proteinExistence type="predicted"/>
<reference evidence="2" key="2">
    <citation type="submission" date="2019-02" db="EMBL/GenBank/DDBJ databases">
        <authorList>
            <person name="Chen S.-C."/>
            <person name="Chien H.-H."/>
            <person name="Lai M.-C."/>
        </authorList>
    </citation>
    <scope>NUCLEOTIDE SEQUENCE</scope>
    <source>
        <strain evidence="2">N2F9704</strain>
    </source>
</reference>
<protein>
    <recommendedName>
        <fullName evidence="1">N-acetyltransferase domain-containing protein</fullName>
    </recommendedName>
</protein>
<dbReference type="InterPro" id="IPR016181">
    <property type="entry name" value="Acyl_CoA_acyltransferase"/>
</dbReference>
<dbReference type="Proteomes" id="UP001042704">
    <property type="component" value="Chromosome"/>
</dbReference>
<dbReference type="AlphaFoldDB" id="A0A8A3S832"/>
<gene>
    <name evidence="2" type="ORF">RJ40_10440</name>
</gene>
<dbReference type="SUPFAM" id="SSF55729">
    <property type="entry name" value="Acyl-CoA N-acyltransferases (Nat)"/>
    <property type="match status" value="1"/>
</dbReference>
<feature type="domain" description="N-acetyltransferase" evidence="1">
    <location>
        <begin position="77"/>
        <end position="142"/>
    </location>
</feature>
<reference evidence="2" key="1">
    <citation type="journal article" date="2001" name="Int. J. Syst. Evol. Microbiol.">
        <title>Methanofollis aquaemaris sp. nov., a methanogen isolated from an aquaculture fish pond.</title>
        <authorList>
            <person name="Lai M.C."/>
            <person name="Chen S.C."/>
        </authorList>
    </citation>
    <scope>NUCLEOTIDE SEQUENCE</scope>
    <source>
        <strain evidence="2">N2F9704</strain>
    </source>
</reference>
<sequence length="212" mass="24264">MIPGIEKIVENNFLKKRYVFLTNKEHFPGLRVPKKDESIACKIENTGDEEYIPGLLADIVDDKDVLGSIKKILTNFKNSVLISASYDGETAGCIVVLIPSEPIIYDNCKYTPDQVRFAQLYVNSKYRRRGISSHLRYAAFDYWYNHYPDRTVVGIIEGSNDASLQGAQKMNYNFGGVNYLIKFFGKNLMSVTNCTGKWEFLLLFRGTKFKRI</sequence>
<dbReference type="Pfam" id="PF00583">
    <property type="entry name" value="Acetyltransf_1"/>
    <property type="match status" value="1"/>
</dbReference>
<dbReference type="GO" id="GO:0016747">
    <property type="term" value="F:acyltransferase activity, transferring groups other than amino-acyl groups"/>
    <property type="evidence" value="ECO:0007669"/>
    <property type="project" value="InterPro"/>
</dbReference>
<dbReference type="EMBL" id="CP036172">
    <property type="protein sequence ID" value="QSZ67881.1"/>
    <property type="molecule type" value="Genomic_DNA"/>
</dbReference>
<accession>A0A8A3S832</accession>
<organism evidence="2 3">
    <name type="scientific">Methanofollis aquaemaris</name>
    <dbReference type="NCBI Taxonomy" id="126734"/>
    <lineage>
        <taxon>Archaea</taxon>
        <taxon>Methanobacteriati</taxon>
        <taxon>Methanobacteriota</taxon>
        <taxon>Stenosarchaea group</taxon>
        <taxon>Methanomicrobia</taxon>
        <taxon>Methanomicrobiales</taxon>
        <taxon>Methanomicrobiaceae</taxon>
        <taxon>Methanofollis</taxon>
    </lineage>
</organism>
<dbReference type="RefSeq" id="WP_265580798.1">
    <property type="nucleotide sequence ID" value="NZ_CP036172.1"/>
</dbReference>
<evidence type="ECO:0000313" key="3">
    <source>
        <dbReference type="Proteomes" id="UP001042704"/>
    </source>
</evidence>
<evidence type="ECO:0000259" key="1">
    <source>
        <dbReference type="Pfam" id="PF00583"/>
    </source>
</evidence>
<name>A0A8A3S832_9EURY</name>
<dbReference type="GeneID" id="76424785"/>
<dbReference type="KEGG" id="maqe:RJ40_10440"/>
<evidence type="ECO:0000313" key="2">
    <source>
        <dbReference type="EMBL" id="QSZ67881.1"/>
    </source>
</evidence>